<evidence type="ECO:0000256" key="1">
    <source>
        <dbReference type="SAM" id="MobiDB-lite"/>
    </source>
</evidence>
<organism evidence="2 3">
    <name type="scientific">Pseudocercospora fijiensis (strain CIRAD86)</name>
    <name type="common">Black leaf streak disease fungus</name>
    <name type="synonym">Mycosphaerella fijiensis</name>
    <dbReference type="NCBI Taxonomy" id="383855"/>
    <lineage>
        <taxon>Eukaryota</taxon>
        <taxon>Fungi</taxon>
        <taxon>Dikarya</taxon>
        <taxon>Ascomycota</taxon>
        <taxon>Pezizomycotina</taxon>
        <taxon>Dothideomycetes</taxon>
        <taxon>Dothideomycetidae</taxon>
        <taxon>Mycosphaerellales</taxon>
        <taxon>Mycosphaerellaceae</taxon>
        <taxon>Pseudocercospora</taxon>
    </lineage>
</organism>
<protein>
    <submittedName>
        <fullName evidence="2">Uncharacterized protein</fullName>
    </submittedName>
</protein>
<dbReference type="RefSeq" id="XP_007923642.1">
    <property type="nucleotide sequence ID" value="XM_007925451.1"/>
</dbReference>
<dbReference type="HOGENOM" id="CLU_973605_0_0_1"/>
<gene>
    <name evidence="2" type="ORF">MYCFIDRAFT_172103</name>
</gene>
<evidence type="ECO:0000313" key="2">
    <source>
        <dbReference type="EMBL" id="EME86327.1"/>
    </source>
</evidence>
<keyword evidence="3" id="KW-1185">Reference proteome</keyword>
<feature type="region of interest" description="Disordered" evidence="1">
    <location>
        <begin position="262"/>
        <end position="286"/>
    </location>
</feature>
<proteinExistence type="predicted"/>
<dbReference type="EMBL" id="KB446556">
    <property type="protein sequence ID" value="EME86327.1"/>
    <property type="molecule type" value="Genomic_DNA"/>
</dbReference>
<dbReference type="VEuPathDB" id="FungiDB:MYCFIDRAFT_172103"/>
<dbReference type="GeneID" id="19332745"/>
<sequence length="286" mass="32003">MALLGWTLVYRETDPETKLRTVSRLPFESRLQPVRASSCAMISYIRNQSKICRHATYSVFYQNEGYPSLIHTFCLVFGVTVYTSSLTKTFISSISGLAVSLKMLKKQHFTLDTSILELLLLVVRSTFVGTSCLTAQGGVVGNISLSIFCTNQYDALFVTAFSSLGRRRMIDEVFILTFDILDHVLSSMPCSYPLHFTYSSAGSGVPDYSIRELVTGFMFRSHTHNNSAAANVATRDSAVQIYGYYWQAVKAQRRRDRAWTPTSAGKVSSYKSPSMKNQTATECTRI</sequence>
<dbReference type="AlphaFoldDB" id="M3BAJ3"/>
<evidence type="ECO:0000313" key="3">
    <source>
        <dbReference type="Proteomes" id="UP000016932"/>
    </source>
</evidence>
<dbReference type="KEGG" id="pfj:MYCFIDRAFT_172103"/>
<dbReference type="Proteomes" id="UP000016932">
    <property type="component" value="Unassembled WGS sequence"/>
</dbReference>
<accession>M3BAJ3</accession>
<name>M3BAJ3_PSEFD</name>
<reference evidence="2 3" key="1">
    <citation type="journal article" date="2012" name="PLoS Pathog.">
        <title>Diverse lifestyles and strategies of plant pathogenesis encoded in the genomes of eighteen Dothideomycetes fungi.</title>
        <authorList>
            <person name="Ohm R.A."/>
            <person name="Feau N."/>
            <person name="Henrissat B."/>
            <person name="Schoch C.L."/>
            <person name="Horwitz B.A."/>
            <person name="Barry K.W."/>
            <person name="Condon B.J."/>
            <person name="Copeland A.C."/>
            <person name="Dhillon B."/>
            <person name="Glaser F."/>
            <person name="Hesse C.N."/>
            <person name="Kosti I."/>
            <person name="LaButti K."/>
            <person name="Lindquist E.A."/>
            <person name="Lucas S."/>
            <person name="Salamov A.A."/>
            <person name="Bradshaw R.E."/>
            <person name="Ciuffetti L."/>
            <person name="Hamelin R.C."/>
            <person name="Kema G.H.J."/>
            <person name="Lawrence C."/>
            <person name="Scott J.A."/>
            <person name="Spatafora J.W."/>
            <person name="Turgeon B.G."/>
            <person name="de Wit P.J.G.M."/>
            <person name="Zhong S."/>
            <person name="Goodwin S.B."/>
            <person name="Grigoriev I.V."/>
        </authorList>
    </citation>
    <scope>NUCLEOTIDE SEQUENCE [LARGE SCALE GENOMIC DNA]</scope>
    <source>
        <strain evidence="2 3">CIRAD86</strain>
    </source>
</reference>